<evidence type="ECO:0000256" key="1">
    <source>
        <dbReference type="ARBA" id="ARBA00022679"/>
    </source>
</evidence>
<feature type="region of interest" description="Disordered" evidence="4">
    <location>
        <begin position="1"/>
        <end position="57"/>
    </location>
</feature>
<evidence type="ECO:0000259" key="6">
    <source>
        <dbReference type="Pfam" id="PF02518"/>
    </source>
</evidence>
<keyword evidence="5" id="KW-0812">Transmembrane</keyword>
<dbReference type="InterPro" id="IPR036890">
    <property type="entry name" value="HATPase_C_sf"/>
</dbReference>
<feature type="transmembrane region" description="Helical" evidence="5">
    <location>
        <begin position="139"/>
        <end position="156"/>
    </location>
</feature>
<dbReference type="OrthoDB" id="3534856at2"/>
<feature type="region of interest" description="Disordered" evidence="4">
    <location>
        <begin position="440"/>
        <end position="460"/>
    </location>
</feature>
<dbReference type="SUPFAM" id="SSF55874">
    <property type="entry name" value="ATPase domain of HSP90 chaperone/DNA topoisomerase II/histidine kinase"/>
    <property type="match status" value="1"/>
</dbReference>
<evidence type="ECO:0000256" key="4">
    <source>
        <dbReference type="SAM" id="MobiDB-lite"/>
    </source>
</evidence>
<dbReference type="RefSeq" id="WP_090592434.1">
    <property type="nucleotide sequence ID" value="NZ_LT629688.1"/>
</dbReference>
<name>A0A1G6XNL4_9ACTN</name>
<evidence type="ECO:0000313" key="8">
    <source>
        <dbReference type="EMBL" id="SDD78957.1"/>
    </source>
</evidence>
<dbReference type="InterPro" id="IPR007168">
    <property type="entry name" value="Phageshock_PspC_N"/>
</dbReference>
<keyword evidence="5" id="KW-1133">Transmembrane helix</keyword>
<feature type="transmembrane region" description="Helical" evidence="5">
    <location>
        <begin position="84"/>
        <end position="107"/>
    </location>
</feature>
<proteinExistence type="predicted"/>
<dbReference type="STRING" id="675864.SAMN04489747_1744"/>
<dbReference type="Gene3D" id="3.30.565.10">
    <property type="entry name" value="Histidine kinase-like ATPase, C-terminal domain"/>
    <property type="match status" value="1"/>
</dbReference>
<keyword evidence="2 8" id="KW-0418">Kinase</keyword>
<protein>
    <submittedName>
        <fullName evidence="8">Signal transduction histidine kinase</fullName>
    </submittedName>
</protein>
<evidence type="ECO:0000256" key="3">
    <source>
        <dbReference type="ARBA" id="ARBA00023012"/>
    </source>
</evidence>
<keyword evidence="3" id="KW-0902">Two-component regulatory system</keyword>
<accession>A0A1G6XNL4</accession>
<dbReference type="AlphaFoldDB" id="A0A1G6XNL4"/>
<reference evidence="8 9" key="1">
    <citation type="submission" date="2016-10" db="EMBL/GenBank/DDBJ databases">
        <authorList>
            <person name="de Groot N.N."/>
        </authorList>
    </citation>
    <scope>NUCLEOTIDE SEQUENCE [LARGE SCALE GENOMIC DNA]</scope>
    <source>
        <strain evidence="8 9">MON 2.2</strain>
    </source>
</reference>
<dbReference type="InterPro" id="IPR050482">
    <property type="entry name" value="Sensor_HK_TwoCompSys"/>
</dbReference>
<feature type="transmembrane region" description="Helical" evidence="5">
    <location>
        <begin position="245"/>
        <end position="265"/>
    </location>
</feature>
<dbReference type="CDD" id="cd16917">
    <property type="entry name" value="HATPase_UhpB-NarQ-NarX-like"/>
    <property type="match status" value="1"/>
</dbReference>
<evidence type="ECO:0000256" key="5">
    <source>
        <dbReference type="SAM" id="Phobius"/>
    </source>
</evidence>
<dbReference type="Proteomes" id="UP000198546">
    <property type="component" value="Chromosome i"/>
</dbReference>
<dbReference type="InterPro" id="IPR003594">
    <property type="entry name" value="HATPase_dom"/>
</dbReference>
<sequence>MTDTPAAPTGDGPAQRHPVLLEEPLPVTSQAPAAPAWSVADEPPTEEQPPPRPRATRVEEGRVIGGVCAGLAQHLGWSVTVLRVGFVALALGQFVGVVVYAILWLALPRAETVRSPGLEAATRQGMRSSDTPARGRDRGVLIALVAIGAGLVWLSQVTGFGFSSQVFWPLAVACIGLALIWRQADAAPAEDVTGARERAHPLVAPFLARSGWLAITRLLVGLALVAVAFALVLASQIGVGQLPTVLLMVVLAVAGVVVAAAPWLYRSRRALYEAREQRVRADARADMAAHLHDSVLQTLALIQRQSEDPRAVQTLARRQERELRSWLYGDQADEPTLRAALTTAAAEVEDERTVPIEVVMVGDCEMEPDLRALVQAAREAMVNAAKHSGADRIDVFAEAAEDLVEVFVRDRGRGFDLDEVAEDRMGVRGSIIDRMRRHGGTATITSAPGGGTEVRLERRR</sequence>
<keyword evidence="5" id="KW-0472">Membrane</keyword>
<dbReference type="PANTHER" id="PTHR24421">
    <property type="entry name" value="NITRATE/NITRITE SENSOR PROTEIN NARX-RELATED"/>
    <property type="match status" value="1"/>
</dbReference>
<gene>
    <name evidence="8" type="ORF">SAMN04489747_1744</name>
</gene>
<feature type="transmembrane region" description="Helical" evidence="5">
    <location>
        <begin position="218"/>
        <end position="239"/>
    </location>
</feature>
<dbReference type="GO" id="GO:0000160">
    <property type="term" value="P:phosphorelay signal transduction system"/>
    <property type="evidence" value="ECO:0007669"/>
    <property type="project" value="UniProtKB-KW"/>
</dbReference>
<dbReference type="PANTHER" id="PTHR24421:SF61">
    <property type="entry name" value="OXYGEN SENSOR HISTIDINE KINASE NREB"/>
    <property type="match status" value="1"/>
</dbReference>
<dbReference type="Pfam" id="PF04024">
    <property type="entry name" value="PspC"/>
    <property type="match status" value="1"/>
</dbReference>
<feature type="domain" description="Phage shock protein PspC N-terminal" evidence="7">
    <location>
        <begin position="54"/>
        <end position="109"/>
    </location>
</feature>
<dbReference type="EMBL" id="LT629688">
    <property type="protein sequence ID" value="SDD78957.1"/>
    <property type="molecule type" value="Genomic_DNA"/>
</dbReference>
<organism evidence="8 9">
    <name type="scientific">Auraticoccus monumenti</name>
    <dbReference type="NCBI Taxonomy" id="675864"/>
    <lineage>
        <taxon>Bacteria</taxon>
        <taxon>Bacillati</taxon>
        <taxon>Actinomycetota</taxon>
        <taxon>Actinomycetes</taxon>
        <taxon>Propionibacteriales</taxon>
        <taxon>Propionibacteriaceae</taxon>
        <taxon>Auraticoccus</taxon>
    </lineage>
</organism>
<keyword evidence="1" id="KW-0808">Transferase</keyword>
<evidence type="ECO:0000259" key="7">
    <source>
        <dbReference type="Pfam" id="PF04024"/>
    </source>
</evidence>
<keyword evidence="9" id="KW-1185">Reference proteome</keyword>
<evidence type="ECO:0000313" key="9">
    <source>
        <dbReference type="Proteomes" id="UP000198546"/>
    </source>
</evidence>
<dbReference type="Pfam" id="PF02518">
    <property type="entry name" value="HATPase_c"/>
    <property type="match status" value="1"/>
</dbReference>
<evidence type="ECO:0000256" key="2">
    <source>
        <dbReference type="ARBA" id="ARBA00022777"/>
    </source>
</evidence>
<dbReference type="GO" id="GO:0016301">
    <property type="term" value="F:kinase activity"/>
    <property type="evidence" value="ECO:0007669"/>
    <property type="project" value="UniProtKB-KW"/>
</dbReference>
<feature type="domain" description="Histidine kinase/HSP90-like ATPase" evidence="6">
    <location>
        <begin position="369"/>
        <end position="456"/>
    </location>
</feature>